<feature type="compositionally biased region" description="Basic and acidic residues" evidence="9">
    <location>
        <begin position="502"/>
        <end position="512"/>
    </location>
</feature>
<evidence type="ECO:0000256" key="5">
    <source>
        <dbReference type="ARBA" id="ARBA00022989"/>
    </source>
</evidence>
<evidence type="ECO:0000256" key="7">
    <source>
        <dbReference type="ARBA" id="ARBA00023177"/>
    </source>
</evidence>
<dbReference type="InterPro" id="IPR024041">
    <property type="entry name" value="NH4_transpt_AmtB-like_dom"/>
</dbReference>
<dbReference type="OrthoDB" id="534912at2759"/>
<dbReference type="Pfam" id="PF00909">
    <property type="entry name" value="Ammonium_transp"/>
    <property type="match status" value="1"/>
</dbReference>
<accession>A0A5C5G046</accession>
<evidence type="ECO:0000313" key="11">
    <source>
        <dbReference type="EMBL" id="TNY22285.1"/>
    </source>
</evidence>
<feature type="transmembrane region" description="Helical" evidence="8">
    <location>
        <begin position="406"/>
        <end position="429"/>
    </location>
</feature>
<feature type="transmembrane region" description="Helical" evidence="8">
    <location>
        <begin position="247"/>
        <end position="268"/>
    </location>
</feature>
<dbReference type="InterPro" id="IPR001905">
    <property type="entry name" value="Ammonium_transpt"/>
</dbReference>
<feature type="transmembrane region" description="Helical" evidence="8">
    <location>
        <begin position="204"/>
        <end position="226"/>
    </location>
</feature>
<keyword evidence="6 8" id="KW-0472">Membrane</keyword>
<comment type="subcellular location">
    <subcellularLocation>
        <location evidence="8">Cell membrane</location>
        <topology evidence="8">Multi-pass membrane protein</topology>
    </subcellularLocation>
    <subcellularLocation>
        <location evidence="1">Membrane</location>
        <topology evidence="1">Multi-pass membrane protein</topology>
    </subcellularLocation>
</comment>
<organism evidence="11 12">
    <name type="scientific">Rhodotorula diobovata</name>
    <dbReference type="NCBI Taxonomy" id="5288"/>
    <lineage>
        <taxon>Eukaryota</taxon>
        <taxon>Fungi</taxon>
        <taxon>Dikarya</taxon>
        <taxon>Basidiomycota</taxon>
        <taxon>Pucciniomycotina</taxon>
        <taxon>Microbotryomycetes</taxon>
        <taxon>Sporidiobolales</taxon>
        <taxon>Sporidiobolaceae</taxon>
        <taxon>Rhodotorula</taxon>
    </lineage>
</organism>
<sequence length="572" mass="61662">MVNITYGGLMASAAQVDPSAGERYAIDPSGTDMIVTYGNDGQVAVYNPGDIAWILTCTALVWLMIPGVGYLYSGLVRRKNALTVLFLTMLAMAIISFQWFFWGYSLAFSPTGGPFLGDMHYFVLRHVLETPVPQANNKVPQVVYMIYQNMFAALVPAVLIGAAAERGRILPACIFFFCWSTLVYCPVVHWIWAPEGWAFQNGVLDYAGGGPIEICSGVTGLVYSIFLGKRRGFGTHILSFKPHNTTFVIQGTIFLWVGWCGFNGGSTFAANVKAAVAITNTNLSAGFGGLAWMLMDYRLERKWSAVGYCTGAICGLVAITPAAGYVGYGPSIFIGVVSAAISNLLTTLKGFFAFDDAMDIYACHGVAGIVGLVFTGVFAQAEIAALDGYTVIPGGWIDGHYKVVGWQFAYICAVWGWTFVMSYILMTLINLIPGCKFRVDEEGEIIGVDDVEMGEWSYDFIQLRREVDSTHGFLPADPEHGHAPPHPFAGGSRVKPASINSSEDRIRKEAEIRGNGGQELHFSGVGAGARAGATDRGAGGPSDEPPANSREKSMAAGINGGADEHHHHKKEQ</sequence>
<reference evidence="11 12" key="1">
    <citation type="submission" date="2019-03" db="EMBL/GenBank/DDBJ databases">
        <title>Rhodosporidium diobovatum UCD-FST 08-225 genome sequencing, assembly, and annotation.</title>
        <authorList>
            <person name="Fakankun I.U."/>
            <person name="Fristensky B."/>
            <person name="Levin D.B."/>
        </authorList>
    </citation>
    <scope>NUCLEOTIDE SEQUENCE [LARGE SCALE GENOMIC DNA]</scope>
    <source>
        <strain evidence="11 12">UCD-FST 08-225</strain>
    </source>
</reference>
<evidence type="ECO:0000256" key="9">
    <source>
        <dbReference type="SAM" id="MobiDB-lite"/>
    </source>
</evidence>
<protein>
    <recommendedName>
        <fullName evidence="8">Ammonium transporter</fullName>
    </recommendedName>
</protein>
<dbReference type="SUPFAM" id="SSF111352">
    <property type="entry name" value="Ammonium transporter"/>
    <property type="match status" value="1"/>
</dbReference>
<dbReference type="InterPro" id="IPR029020">
    <property type="entry name" value="Ammonium/urea_transptr"/>
</dbReference>
<keyword evidence="5 8" id="KW-1133">Transmembrane helix</keyword>
<evidence type="ECO:0000256" key="8">
    <source>
        <dbReference type="RuleBase" id="RU362002"/>
    </source>
</evidence>
<feature type="transmembrane region" description="Helical" evidence="8">
    <location>
        <begin position="169"/>
        <end position="192"/>
    </location>
</feature>
<gene>
    <name evidence="11" type="ORF">DMC30DRAFT_362004</name>
</gene>
<evidence type="ECO:0000256" key="1">
    <source>
        <dbReference type="ARBA" id="ARBA00004141"/>
    </source>
</evidence>
<comment type="similarity">
    <text evidence="2 8">Belongs to the ammonia transporter channel (TC 1.A.11.2) family.</text>
</comment>
<feature type="transmembrane region" description="Helical" evidence="8">
    <location>
        <begin position="274"/>
        <end position="294"/>
    </location>
</feature>
<proteinExistence type="inferred from homology"/>
<dbReference type="PANTHER" id="PTHR43029:SF1">
    <property type="entry name" value="AMMONIUM TRANSPORTER AMTB-LIKE DOMAIN-CONTAINING PROTEIN"/>
    <property type="match status" value="1"/>
</dbReference>
<dbReference type="Gene3D" id="1.10.3430.10">
    <property type="entry name" value="Ammonium transporter AmtB like domains"/>
    <property type="match status" value="1"/>
</dbReference>
<dbReference type="FunFam" id="1.10.3430.10:FF:000003">
    <property type="entry name" value="Ammonium transporter"/>
    <property type="match status" value="1"/>
</dbReference>
<dbReference type="GO" id="GO:0008519">
    <property type="term" value="F:ammonium channel activity"/>
    <property type="evidence" value="ECO:0007669"/>
    <property type="project" value="InterPro"/>
</dbReference>
<evidence type="ECO:0000256" key="2">
    <source>
        <dbReference type="ARBA" id="ARBA00005887"/>
    </source>
</evidence>
<feature type="transmembrane region" description="Helical" evidence="8">
    <location>
        <begin position="366"/>
        <end position="386"/>
    </location>
</feature>
<feature type="region of interest" description="Disordered" evidence="9">
    <location>
        <begin position="471"/>
        <end position="572"/>
    </location>
</feature>
<name>A0A5C5G046_9BASI</name>
<dbReference type="STRING" id="5288.A0A5C5G046"/>
<evidence type="ECO:0000256" key="4">
    <source>
        <dbReference type="ARBA" id="ARBA00022692"/>
    </source>
</evidence>
<evidence type="ECO:0000256" key="6">
    <source>
        <dbReference type="ARBA" id="ARBA00023136"/>
    </source>
</evidence>
<evidence type="ECO:0000313" key="12">
    <source>
        <dbReference type="Proteomes" id="UP000311382"/>
    </source>
</evidence>
<dbReference type="PANTHER" id="PTHR43029">
    <property type="entry name" value="AMMONIUM TRANSPORTER MEP2"/>
    <property type="match status" value="1"/>
</dbReference>
<keyword evidence="4 8" id="KW-0812">Transmembrane</keyword>
<feature type="transmembrane region" description="Helical" evidence="8">
    <location>
        <begin position="142"/>
        <end position="162"/>
    </location>
</feature>
<evidence type="ECO:0000259" key="10">
    <source>
        <dbReference type="Pfam" id="PF00909"/>
    </source>
</evidence>
<feature type="transmembrane region" description="Helical" evidence="8">
    <location>
        <begin position="306"/>
        <end position="326"/>
    </location>
</feature>
<dbReference type="GO" id="GO:0005886">
    <property type="term" value="C:plasma membrane"/>
    <property type="evidence" value="ECO:0007669"/>
    <property type="project" value="UniProtKB-SubCell"/>
</dbReference>
<feature type="compositionally biased region" description="Basic and acidic residues" evidence="9">
    <location>
        <begin position="562"/>
        <end position="572"/>
    </location>
</feature>
<keyword evidence="3 8" id="KW-0813">Transport</keyword>
<evidence type="ECO:0000256" key="3">
    <source>
        <dbReference type="ARBA" id="ARBA00022448"/>
    </source>
</evidence>
<dbReference type="PROSITE" id="PS01219">
    <property type="entry name" value="AMMONIUM_TRANSP"/>
    <property type="match status" value="1"/>
</dbReference>
<dbReference type="NCBIfam" id="TIGR00836">
    <property type="entry name" value="amt"/>
    <property type="match status" value="1"/>
</dbReference>
<feature type="transmembrane region" description="Helical" evidence="8">
    <location>
        <begin position="51"/>
        <end position="72"/>
    </location>
</feature>
<feature type="transmembrane region" description="Helical" evidence="8">
    <location>
        <begin position="84"/>
        <end position="102"/>
    </location>
</feature>
<keyword evidence="12" id="KW-1185">Reference proteome</keyword>
<dbReference type="EMBL" id="SOZI01000028">
    <property type="protein sequence ID" value="TNY22285.1"/>
    <property type="molecule type" value="Genomic_DNA"/>
</dbReference>
<comment type="caution">
    <text evidence="11">The sequence shown here is derived from an EMBL/GenBank/DDBJ whole genome shotgun (WGS) entry which is preliminary data.</text>
</comment>
<dbReference type="Proteomes" id="UP000311382">
    <property type="component" value="Unassembled WGS sequence"/>
</dbReference>
<feature type="transmembrane region" description="Helical" evidence="8">
    <location>
        <begin position="332"/>
        <end position="354"/>
    </location>
</feature>
<dbReference type="InterPro" id="IPR018047">
    <property type="entry name" value="Ammonium_transpt_CS"/>
</dbReference>
<keyword evidence="7 8" id="KW-0924">Ammonia transport</keyword>
<dbReference type="AlphaFoldDB" id="A0A5C5G046"/>
<feature type="domain" description="Ammonium transporter AmtB-like" evidence="10">
    <location>
        <begin position="52"/>
        <end position="458"/>
    </location>
</feature>